<protein>
    <recommendedName>
        <fullName evidence="3">Protein FAR1-RELATED SEQUENCE</fullName>
    </recommendedName>
</protein>
<reference evidence="1" key="1">
    <citation type="submission" date="2023-07" db="EMBL/GenBank/DDBJ databases">
        <title>draft genome sequence of fig (Ficus carica).</title>
        <authorList>
            <person name="Takahashi T."/>
            <person name="Nishimura K."/>
        </authorList>
    </citation>
    <scope>NUCLEOTIDE SEQUENCE</scope>
</reference>
<keyword evidence="2" id="KW-1185">Reference proteome</keyword>
<evidence type="ECO:0000313" key="1">
    <source>
        <dbReference type="EMBL" id="GMN56174.1"/>
    </source>
</evidence>
<sequence>MRFQSRIWLEKTCLQLTIGKLFTTLRQGGRALVSGERMCAGIETTMSGRGCETDLKVTIDRQGRMWVASAFNPSHNHDLASPSEIQFLRSNRKVPESIAAQAKSIEEGGGSELAAF</sequence>
<accession>A0AA88AIN5</accession>
<evidence type="ECO:0008006" key="3">
    <source>
        <dbReference type="Google" id="ProtNLM"/>
    </source>
</evidence>
<dbReference type="Proteomes" id="UP001187192">
    <property type="component" value="Unassembled WGS sequence"/>
</dbReference>
<name>A0AA88AIN5_FICCA</name>
<dbReference type="Gramene" id="FCD_00015504-RA">
    <property type="protein sequence ID" value="FCD_00015504-RA:cds"/>
    <property type="gene ID" value="FCD_00015504"/>
</dbReference>
<dbReference type="EMBL" id="BTGU01000062">
    <property type="protein sequence ID" value="GMN56174.1"/>
    <property type="molecule type" value="Genomic_DNA"/>
</dbReference>
<comment type="caution">
    <text evidence="1">The sequence shown here is derived from an EMBL/GenBank/DDBJ whole genome shotgun (WGS) entry which is preliminary data.</text>
</comment>
<evidence type="ECO:0000313" key="2">
    <source>
        <dbReference type="Proteomes" id="UP001187192"/>
    </source>
</evidence>
<gene>
    <name evidence="1" type="ORF">TIFTF001_025291</name>
</gene>
<organism evidence="1 2">
    <name type="scientific">Ficus carica</name>
    <name type="common">Common fig</name>
    <dbReference type="NCBI Taxonomy" id="3494"/>
    <lineage>
        <taxon>Eukaryota</taxon>
        <taxon>Viridiplantae</taxon>
        <taxon>Streptophyta</taxon>
        <taxon>Embryophyta</taxon>
        <taxon>Tracheophyta</taxon>
        <taxon>Spermatophyta</taxon>
        <taxon>Magnoliopsida</taxon>
        <taxon>eudicotyledons</taxon>
        <taxon>Gunneridae</taxon>
        <taxon>Pentapetalae</taxon>
        <taxon>rosids</taxon>
        <taxon>fabids</taxon>
        <taxon>Rosales</taxon>
        <taxon>Moraceae</taxon>
        <taxon>Ficeae</taxon>
        <taxon>Ficus</taxon>
    </lineage>
</organism>
<proteinExistence type="predicted"/>
<dbReference type="AlphaFoldDB" id="A0AA88AIN5"/>